<dbReference type="InterPro" id="IPR014016">
    <property type="entry name" value="UvrD-like_ATP-bd"/>
</dbReference>
<comment type="catalytic activity">
    <reaction evidence="6">
        <text>Couples ATP hydrolysis with the unwinding of duplex DNA by translocating in the 3'-5' direction.</text>
        <dbReference type="EC" id="5.6.2.4"/>
    </reaction>
</comment>
<keyword evidence="3 9" id="KW-0347">Helicase</keyword>
<dbReference type="Proteomes" id="UP000255233">
    <property type="component" value="Unassembled WGS sequence"/>
</dbReference>
<evidence type="ECO:0000256" key="2">
    <source>
        <dbReference type="ARBA" id="ARBA00022801"/>
    </source>
</evidence>
<dbReference type="STRING" id="880526.GCA_000427365_01783"/>
<evidence type="ECO:0000256" key="4">
    <source>
        <dbReference type="ARBA" id="ARBA00022840"/>
    </source>
</evidence>
<protein>
    <recommendedName>
        <fullName evidence="7">DNA 3'-5' helicase</fullName>
        <ecNumber evidence="7">5.6.2.4</ecNumber>
    </recommendedName>
</protein>
<dbReference type="InterPro" id="IPR038726">
    <property type="entry name" value="PDDEXK_AddAB-type"/>
</dbReference>
<dbReference type="EC" id="5.6.2.4" evidence="7"/>
<feature type="domain" description="UvrD-like helicase ATP-binding" evidence="10">
    <location>
        <begin position="1"/>
        <end position="464"/>
    </location>
</feature>
<dbReference type="AlphaFoldDB" id="A0A379MVX7"/>
<evidence type="ECO:0000313" key="13">
    <source>
        <dbReference type="Proteomes" id="UP000255233"/>
    </source>
</evidence>
<dbReference type="PROSITE" id="PS51198">
    <property type="entry name" value="UVRD_HELICASE_ATP_BIND"/>
    <property type="match status" value="1"/>
</dbReference>
<evidence type="ECO:0000256" key="8">
    <source>
        <dbReference type="ARBA" id="ARBA00048988"/>
    </source>
</evidence>
<dbReference type="GO" id="GO:0005524">
    <property type="term" value="F:ATP binding"/>
    <property type="evidence" value="ECO:0007669"/>
    <property type="project" value="UniProtKB-UniRule"/>
</dbReference>
<keyword evidence="5" id="KW-0413">Isomerase</keyword>
<evidence type="ECO:0000256" key="9">
    <source>
        <dbReference type="PROSITE-ProRule" id="PRU00560"/>
    </source>
</evidence>
<dbReference type="InterPro" id="IPR027417">
    <property type="entry name" value="P-loop_NTPase"/>
</dbReference>
<dbReference type="Gene3D" id="1.10.3170.10">
    <property type="entry name" value="Recbcd, chain B, domain 2"/>
    <property type="match status" value="1"/>
</dbReference>
<dbReference type="PANTHER" id="PTHR11070">
    <property type="entry name" value="UVRD / RECB / PCRA DNA HELICASE FAMILY MEMBER"/>
    <property type="match status" value="1"/>
</dbReference>
<dbReference type="GO" id="GO:0000725">
    <property type="term" value="P:recombinational repair"/>
    <property type="evidence" value="ECO:0007669"/>
    <property type="project" value="TreeGrafter"/>
</dbReference>
<dbReference type="RefSeq" id="WP_027291400.1">
    <property type="nucleotide sequence ID" value="NZ_UGVL01000001.1"/>
</dbReference>
<dbReference type="Pfam" id="PF12705">
    <property type="entry name" value="PDDEXK_1"/>
    <property type="match status" value="1"/>
</dbReference>
<dbReference type="GO" id="GO:0016887">
    <property type="term" value="F:ATP hydrolysis activity"/>
    <property type="evidence" value="ECO:0007669"/>
    <property type="project" value="RHEA"/>
</dbReference>
<reference evidence="12 13" key="1">
    <citation type="submission" date="2018-06" db="EMBL/GenBank/DDBJ databases">
        <authorList>
            <consortium name="Pathogen Informatics"/>
            <person name="Doyle S."/>
        </authorList>
    </citation>
    <scope>NUCLEOTIDE SEQUENCE [LARGE SCALE GENOMIC DNA]</scope>
    <source>
        <strain evidence="12 13">NCTC11190</strain>
    </source>
</reference>
<accession>A0A379MVX7</accession>
<dbReference type="InterPro" id="IPR000212">
    <property type="entry name" value="DNA_helicase_UvrD/REP"/>
</dbReference>
<name>A0A379MVX7_9BACT</name>
<proteinExistence type="predicted"/>
<feature type="domain" description="UvrD-like helicase C-terminal" evidence="11">
    <location>
        <begin position="465"/>
        <end position="723"/>
    </location>
</feature>
<dbReference type="EMBL" id="UGVL01000001">
    <property type="protein sequence ID" value="SUE34802.1"/>
    <property type="molecule type" value="Genomic_DNA"/>
</dbReference>
<dbReference type="PANTHER" id="PTHR11070:SF67">
    <property type="entry name" value="DNA 3'-5' HELICASE"/>
    <property type="match status" value="1"/>
</dbReference>
<comment type="catalytic activity">
    <reaction evidence="8">
        <text>ATP + H2O = ADP + phosphate + H(+)</text>
        <dbReference type="Rhea" id="RHEA:13065"/>
        <dbReference type="ChEBI" id="CHEBI:15377"/>
        <dbReference type="ChEBI" id="CHEBI:15378"/>
        <dbReference type="ChEBI" id="CHEBI:30616"/>
        <dbReference type="ChEBI" id="CHEBI:43474"/>
        <dbReference type="ChEBI" id="CHEBI:456216"/>
        <dbReference type="EC" id="5.6.2.4"/>
    </reaction>
</comment>
<keyword evidence="2 9" id="KW-0378">Hydrolase</keyword>
<keyword evidence="1 9" id="KW-0547">Nucleotide-binding</keyword>
<dbReference type="SUPFAM" id="SSF52540">
    <property type="entry name" value="P-loop containing nucleoside triphosphate hydrolases"/>
    <property type="match status" value="1"/>
</dbReference>
<sequence length="1054" mass="117680">MGRVKILKASAGSGKTYRLAYEYIKGVVRDPSLYRETLAVTFTNKATEQMKRRIVGSLHALASAPETEPEGGDNVTYLDDLIRETGLSRSLIVRHAGQARTLILHDYSRFAVSTIDKFFQRVARAFFRELGLDFDYTVEIDRDWVLGAAVDRLLELTASDQALRGAVDRLLEERAGQGKGWDIRPDIVRIGGELFRESYVPNPNGAERISEIFDGIVRDLSARFAGVKRAAQRGMEVIAAAGLSLDDFPYKKQSFAGYLAGLAEAEAPKAYGARFLQATESAEAWTTGKSPVRDRILALEPELMPLLREVREGIDALVKDYNSCGLVGENLGRSLLLAWLDREVKAVSAERNLVMIHETAALIHRLVTGNDAPFIYEKVGNAYSRYMIDEFQDTSEKQWQNFVPLLDNALAENDGEPVMLIGDVKQSIYRWRGGNWRILGYEAEEHFAGALAEAAPMDTNWRSERNVIDFNNALMRRAVERDADELAVFLEPAPAALRPLAEILRHSYEGFEQKAAPGKMKREAEGYVEVIPALREQIEGLMTQRVADLLARGYALRDIAVLVRSNGEARRAADALLEAGYAIVSQEALLLAGSPVVGFVMAVFSLADSPQDSVARAQYNAFLGRPYGRELPASERDFIAGLLRSALAESFERILARYGLNGRQDAVSYLQALYQVIISYSRQAVSDIPLLLEWWRENGGKKTVYLPSEQDAVTIMTVHKAKGLEFPCVLIPFCDWELLPKSTGGGTTLWAEARGDGAGRFPELGPVPVGYKKLMADSHFAADYYRESVYAHVDNLNLLYVALTRAERELYVMYDTTRSGVRVSKLIDAVLPDFGGLEEYEYASADGGTGKYYAFGAKSEAPGREARRAAEGTEWQIVLKNFPSHDAAQRVRARWLSDRYFGQDREAVSPRRYGVLMHRLFELAGSPDELDGTLAKMRAAGDVTSDAEEALLRRRAAEAWSDPVVARWFSPEWEVVHSERDIIAGGGVRRPDRVMTDGKKRAVVVDYKFGALRRAGYQAQVCEYMELLREMGYERVEGYLWFVELGEVERVAFP</sequence>
<dbReference type="GO" id="GO:0005829">
    <property type="term" value="C:cytosol"/>
    <property type="evidence" value="ECO:0007669"/>
    <property type="project" value="TreeGrafter"/>
</dbReference>
<dbReference type="InterPro" id="IPR014017">
    <property type="entry name" value="DNA_helicase_UvrD-like_C"/>
</dbReference>
<evidence type="ECO:0000256" key="5">
    <source>
        <dbReference type="ARBA" id="ARBA00023235"/>
    </source>
</evidence>
<evidence type="ECO:0000256" key="6">
    <source>
        <dbReference type="ARBA" id="ARBA00034617"/>
    </source>
</evidence>
<keyword evidence="4 9" id="KW-0067">ATP-binding</keyword>
<dbReference type="OrthoDB" id="9810135at2"/>
<dbReference type="GO" id="GO:0003677">
    <property type="term" value="F:DNA binding"/>
    <property type="evidence" value="ECO:0007669"/>
    <property type="project" value="InterPro"/>
</dbReference>
<evidence type="ECO:0000313" key="12">
    <source>
        <dbReference type="EMBL" id="SUE34802.1"/>
    </source>
</evidence>
<evidence type="ECO:0000256" key="3">
    <source>
        <dbReference type="ARBA" id="ARBA00022806"/>
    </source>
</evidence>
<keyword evidence="13" id="KW-1185">Reference proteome</keyword>
<evidence type="ECO:0000259" key="11">
    <source>
        <dbReference type="PROSITE" id="PS51217"/>
    </source>
</evidence>
<dbReference type="Pfam" id="PF00580">
    <property type="entry name" value="UvrD-helicase"/>
    <property type="match status" value="2"/>
</dbReference>
<evidence type="ECO:0000256" key="1">
    <source>
        <dbReference type="ARBA" id="ARBA00022741"/>
    </source>
</evidence>
<dbReference type="Gene3D" id="3.40.50.300">
    <property type="entry name" value="P-loop containing nucleotide triphosphate hydrolases"/>
    <property type="match status" value="3"/>
</dbReference>
<evidence type="ECO:0000259" key="10">
    <source>
        <dbReference type="PROSITE" id="PS51198"/>
    </source>
</evidence>
<dbReference type="GO" id="GO:0043138">
    <property type="term" value="F:3'-5' DNA helicase activity"/>
    <property type="evidence" value="ECO:0007669"/>
    <property type="project" value="UniProtKB-EC"/>
</dbReference>
<dbReference type="Pfam" id="PF13361">
    <property type="entry name" value="UvrD_C"/>
    <property type="match status" value="1"/>
</dbReference>
<dbReference type="PROSITE" id="PS51217">
    <property type="entry name" value="UVRD_HELICASE_CTER"/>
    <property type="match status" value="1"/>
</dbReference>
<organism evidence="12 13">
    <name type="scientific">Rikenella microfusus</name>
    <dbReference type="NCBI Taxonomy" id="28139"/>
    <lineage>
        <taxon>Bacteria</taxon>
        <taxon>Pseudomonadati</taxon>
        <taxon>Bacteroidota</taxon>
        <taxon>Bacteroidia</taxon>
        <taxon>Bacteroidales</taxon>
        <taxon>Rikenellaceae</taxon>
        <taxon>Rikenella</taxon>
    </lineage>
</organism>
<evidence type="ECO:0000256" key="7">
    <source>
        <dbReference type="ARBA" id="ARBA00034808"/>
    </source>
</evidence>
<feature type="binding site" evidence="9">
    <location>
        <begin position="9"/>
        <end position="16"/>
    </location>
    <ligand>
        <name>ATP</name>
        <dbReference type="ChEBI" id="CHEBI:30616"/>
    </ligand>
</feature>
<gene>
    <name evidence="12" type="primary">addA</name>
    <name evidence="12" type="ORF">NCTC11190_02035</name>
</gene>